<dbReference type="Gene3D" id="3.40.220.10">
    <property type="entry name" value="Leucine Aminopeptidase, subunit E, domain 1"/>
    <property type="match status" value="1"/>
</dbReference>
<reference evidence="2" key="1">
    <citation type="submission" date="2023-08" db="EMBL/GenBank/DDBJ databases">
        <authorList>
            <person name="Audoor S."/>
            <person name="Bilcke G."/>
        </authorList>
    </citation>
    <scope>NUCLEOTIDE SEQUENCE</scope>
</reference>
<feature type="domain" description="Macro" evidence="1">
    <location>
        <begin position="1"/>
        <end position="269"/>
    </location>
</feature>
<dbReference type="PANTHER" id="PTHR11106:SF27">
    <property type="entry name" value="MACRO DOMAIN-CONTAINING PROTEIN"/>
    <property type="match status" value="1"/>
</dbReference>
<name>A0AAD2JHF1_9STRA</name>
<comment type="caution">
    <text evidence="2">The sequence shown here is derived from an EMBL/GenBank/DDBJ whole genome shotgun (WGS) entry which is preliminary data.</text>
</comment>
<evidence type="ECO:0000259" key="1">
    <source>
        <dbReference type="PROSITE" id="PS51154"/>
    </source>
</evidence>
<dbReference type="AlphaFoldDB" id="A0AAD2JHF1"/>
<sequence>MATAWYRPGVVPKIVKSWKVQVQVGIELDVEIWSTTCIVTNFKEARCPTLLNPANPSLSGVSKFPYFPVGGPEPDVLPMKDSHPIMGFVSQWGGMDVGKGMMFAANTVDGMIHLAGGKELAANLKLQLGGKERIVEGQAVWTNGVGDYKHLIHTVPPFFDNSDDDHSENRLLQNCYQTSLSLATDRLPSETDIRIASPLLGAGCRGFPLEEAVFHCAEALSDLNMTISTAVDGGTNAIKGLTLAFGVPSQDIREEMIKAFESRINFTEV</sequence>
<dbReference type="Pfam" id="PF01661">
    <property type="entry name" value="Macro"/>
    <property type="match status" value="1"/>
</dbReference>
<dbReference type="EMBL" id="CAKOGP040001763">
    <property type="protein sequence ID" value="CAJ1950347.1"/>
    <property type="molecule type" value="Genomic_DNA"/>
</dbReference>
<dbReference type="PANTHER" id="PTHR11106">
    <property type="entry name" value="GANGLIOSIDE INDUCED DIFFERENTIATION ASSOCIATED PROTEIN 2-RELATED"/>
    <property type="match status" value="1"/>
</dbReference>
<dbReference type="PROSITE" id="PS51154">
    <property type="entry name" value="MACRO"/>
    <property type="match status" value="1"/>
</dbReference>
<proteinExistence type="predicted"/>
<dbReference type="InterPro" id="IPR002589">
    <property type="entry name" value="Macro_dom"/>
</dbReference>
<gene>
    <name evidence="2" type="ORF">CYCCA115_LOCUS12543</name>
</gene>
<dbReference type="Proteomes" id="UP001295423">
    <property type="component" value="Unassembled WGS sequence"/>
</dbReference>
<protein>
    <recommendedName>
        <fullName evidence="1">Macro domain-containing protein</fullName>
    </recommendedName>
</protein>
<organism evidence="2 3">
    <name type="scientific">Cylindrotheca closterium</name>
    <dbReference type="NCBI Taxonomy" id="2856"/>
    <lineage>
        <taxon>Eukaryota</taxon>
        <taxon>Sar</taxon>
        <taxon>Stramenopiles</taxon>
        <taxon>Ochrophyta</taxon>
        <taxon>Bacillariophyta</taxon>
        <taxon>Bacillariophyceae</taxon>
        <taxon>Bacillariophycidae</taxon>
        <taxon>Bacillariales</taxon>
        <taxon>Bacillariaceae</taxon>
        <taxon>Cylindrotheca</taxon>
    </lineage>
</organism>
<keyword evidence="3" id="KW-1185">Reference proteome</keyword>
<accession>A0AAD2JHF1</accession>
<dbReference type="SUPFAM" id="SSF52949">
    <property type="entry name" value="Macro domain-like"/>
    <property type="match status" value="1"/>
</dbReference>
<dbReference type="InterPro" id="IPR043472">
    <property type="entry name" value="Macro_dom-like"/>
</dbReference>
<evidence type="ECO:0000313" key="3">
    <source>
        <dbReference type="Proteomes" id="UP001295423"/>
    </source>
</evidence>
<evidence type="ECO:0000313" key="2">
    <source>
        <dbReference type="EMBL" id="CAJ1950347.1"/>
    </source>
</evidence>